<dbReference type="EMBL" id="JAODOP010000004">
    <property type="protein sequence ID" value="MEF3832845.1"/>
    <property type="molecule type" value="Genomic_DNA"/>
</dbReference>
<accession>A0ABU7XSR4</accession>
<keyword evidence="1" id="KW-0812">Transmembrane</keyword>
<dbReference type="InterPro" id="IPR025832">
    <property type="entry name" value="GxGYxYP_C"/>
</dbReference>
<dbReference type="PROSITE" id="PS51257">
    <property type="entry name" value="PROKAR_LIPOPROTEIN"/>
    <property type="match status" value="1"/>
</dbReference>
<dbReference type="InterPro" id="IPR048309">
    <property type="entry name" value="GxGYxYP_N_3rd"/>
</dbReference>
<dbReference type="Gene3D" id="3.20.20.490">
    <property type="entry name" value="GxGYxYP glycoside hydrolase, C-terminal domain"/>
    <property type="match status" value="1"/>
</dbReference>
<feature type="domain" description="GxGYxYP putative glycoside hydrolase C-terminal" evidence="2">
    <location>
        <begin position="348"/>
        <end position="596"/>
    </location>
</feature>
<evidence type="ECO:0000259" key="2">
    <source>
        <dbReference type="Pfam" id="PF14323"/>
    </source>
</evidence>
<dbReference type="RefSeq" id="WP_303305213.1">
    <property type="nucleotide sequence ID" value="NZ_JAODOP010000004.1"/>
</dbReference>
<dbReference type="Pfam" id="PF14323">
    <property type="entry name" value="GxGYxYP_C"/>
    <property type="match status" value="1"/>
</dbReference>
<gene>
    <name evidence="4" type="ORF">N1F79_06870</name>
</gene>
<dbReference type="GO" id="GO:0016787">
    <property type="term" value="F:hydrolase activity"/>
    <property type="evidence" value="ECO:0007669"/>
    <property type="project" value="UniProtKB-KW"/>
</dbReference>
<keyword evidence="5" id="KW-1185">Reference proteome</keyword>
<keyword evidence="1" id="KW-0472">Membrane</keyword>
<feature type="transmembrane region" description="Helical" evidence="1">
    <location>
        <begin position="12"/>
        <end position="33"/>
    </location>
</feature>
<dbReference type="Pfam" id="PF20958">
    <property type="entry name" value="GxGYxYP_N_3rd"/>
    <property type="match status" value="1"/>
</dbReference>
<evidence type="ECO:0000256" key="1">
    <source>
        <dbReference type="SAM" id="Phobius"/>
    </source>
</evidence>
<keyword evidence="1" id="KW-1133">Transmembrane helix</keyword>
<comment type="caution">
    <text evidence="4">The sequence shown here is derived from an EMBL/GenBank/DDBJ whole genome shotgun (WGS) entry which is preliminary data.</text>
</comment>
<evidence type="ECO:0000313" key="5">
    <source>
        <dbReference type="Proteomes" id="UP001337305"/>
    </source>
</evidence>
<proteinExistence type="predicted"/>
<organism evidence="4 5">
    <name type="scientific">Flavivirga spongiicola</name>
    <dbReference type="NCBI Taxonomy" id="421621"/>
    <lineage>
        <taxon>Bacteria</taxon>
        <taxon>Pseudomonadati</taxon>
        <taxon>Bacteroidota</taxon>
        <taxon>Flavobacteriia</taxon>
        <taxon>Flavobacteriales</taxon>
        <taxon>Flavobacteriaceae</taxon>
        <taxon>Flavivirga</taxon>
    </lineage>
</organism>
<name>A0ABU7XSR4_9FLAO</name>
<evidence type="ECO:0000313" key="4">
    <source>
        <dbReference type="EMBL" id="MEF3832845.1"/>
    </source>
</evidence>
<evidence type="ECO:0000259" key="3">
    <source>
        <dbReference type="Pfam" id="PF20958"/>
    </source>
</evidence>
<protein>
    <submittedName>
        <fullName evidence="4">GxGYxYP family putative glycoside hydrolase</fullName>
    </submittedName>
</protein>
<dbReference type="Proteomes" id="UP001337305">
    <property type="component" value="Unassembled WGS sequence"/>
</dbReference>
<reference evidence="4 5" key="1">
    <citation type="submission" date="2022-09" db="EMBL/GenBank/DDBJ databases">
        <title>Genome sequencing of Flavivirga sp. MEBiC05379.</title>
        <authorList>
            <person name="Oh H.-M."/>
            <person name="Kwon K.K."/>
            <person name="Park M.J."/>
            <person name="Yang S.-H."/>
        </authorList>
    </citation>
    <scope>NUCLEOTIDE SEQUENCE [LARGE SCALE GENOMIC DNA]</scope>
    <source>
        <strain evidence="4 5">MEBiC05379</strain>
    </source>
</reference>
<keyword evidence="4" id="KW-0378">Hydrolase</keyword>
<dbReference type="PANTHER" id="PTHR37321:SF1">
    <property type="entry name" value="EXPORTED PROTEIN"/>
    <property type="match status" value="1"/>
</dbReference>
<dbReference type="InterPro" id="IPR038410">
    <property type="entry name" value="GxGYxYP_C_sf"/>
</dbReference>
<feature type="domain" description="GxGYxYP putative glycoside hydrolase third N-terminal" evidence="3">
    <location>
        <begin position="275"/>
        <end position="319"/>
    </location>
</feature>
<sequence>MIKKKCQSLKKEDYVSIPILSIIGILFMLFVGLGCSKDNPIDDNQEPDPPVVNINDDIEVTPKTFTVDEEYWWPNQNKAKKLIICNLYPEAYDERVLAESLAGIAAWAVNEGLNDEMVWIEAFHGSYPIWLDKLKARQGFTEVIRLTLWDIVRRFNDKGLIPGYISYKADNSTGNSYDDRAGRNESANFATSAAAVLKGIIVEKKLKDKAEKLGIKMIYDANKENYLTHYRRLKPALNKNLILMSDPAYPNQRGMAIAHNAGSFYGLGTPLEVFLADLNPISPVLGWNFGGEHTYTEEASINGLFTTATNWCWNMTVTSAGAHEYQPKKVKTVSHENIDFDKEGSFHSFIMSDGDNIQWLSGSFFHHTDYWANENHGDFPMGWTTCVSNLSETYPDAIDYLSDTQPTQTSVIEYGGGYHYPDMFGKLRGGSEPMLRKFAKKINLHLKKTGANIFGFITRDLHSAEAKLAFQVYAEELDIIGMIVNDFSPYESGNGEIYWATNKEGKHIPIISSKYSLWNGTNFERSGDPTKISGLINSESNQAIQQGASAMSWTNVHAWSTFEENGVQARGLTPVKWTIDKLDSNVNVVSPEELIWRIRKLHYPSEVN</sequence>
<dbReference type="PANTHER" id="PTHR37321">
    <property type="entry name" value="EXPORTED PROTEIN-RELATED"/>
    <property type="match status" value="1"/>
</dbReference>